<protein>
    <submittedName>
        <fullName evidence="9">DUF4982 domain-containing protein</fullName>
    </submittedName>
</protein>
<dbReference type="RefSeq" id="WP_242398833.1">
    <property type="nucleotide sequence ID" value="NZ_CAKOCS010000063.1"/>
</dbReference>
<feature type="domain" description="Glycoside hydrolase family 2 catalytic" evidence="5">
    <location>
        <begin position="304"/>
        <end position="594"/>
    </location>
</feature>
<dbReference type="InterPro" id="IPR032311">
    <property type="entry name" value="DUF4982"/>
</dbReference>
<dbReference type="Gene3D" id="3.20.20.80">
    <property type="entry name" value="Glycosidases"/>
    <property type="match status" value="1"/>
</dbReference>
<dbReference type="GO" id="GO:0004553">
    <property type="term" value="F:hydrolase activity, hydrolyzing O-glycosyl compounds"/>
    <property type="evidence" value="ECO:0007669"/>
    <property type="project" value="InterPro"/>
</dbReference>
<feature type="domain" description="Malectin" evidence="7">
    <location>
        <begin position="762"/>
        <end position="867"/>
    </location>
</feature>
<dbReference type="InterPro" id="IPR006101">
    <property type="entry name" value="Glyco_hydro_2"/>
</dbReference>
<dbReference type="SUPFAM" id="SSF51445">
    <property type="entry name" value="(Trans)glycosidases"/>
    <property type="match status" value="1"/>
</dbReference>
<dbReference type="InterPro" id="IPR051913">
    <property type="entry name" value="GH2_Domain-Containing"/>
</dbReference>
<dbReference type="InterPro" id="IPR036156">
    <property type="entry name" value="Beta-gal/glucu_dom_sf"/>
</dbReference>
<dbReference type="InterPro" id="IPR008979">
    <property type="entry name" value="Galactose-bd-like_sf"/>
</dbReference>
<evidence type="ECO:0000259" key="5">
    <source>
        <dbReference type="Pfam" id="PF02836"/>
    </source>
</evidence>
<dbReference type="Gene3D" id="2.60.40.10">
    <property type="entry name" value="Immunoglobulins"/>
    <property type="match status" value="2"/>
</dbReference>
<dbReference type="InterPro" id="IPR006104">
    <property type="entry name" value="Glyco_hydro_2_N"/>
</dbReference>
<evidence type="ECO:0000259" key="7">
    <source>
        <dbReference type="Pfam" id="PF11721"/>
    </source>
</evidence>
<evidence type="ECO:0000313" key="10">
    <source>
        <dbReference type="Proteomes" id="UP000747074"/>
    </source>
</evidence>
<dbReference type="PANTHER" id="PTHR42732">
    <property type="entry name" value="BETA-GALACTOSIDASE"/>
    <property type="match status" value="1"/>
</dbReference>
<reference evidence="9" key="1">
    <citation type="journal article" date="2021" name="PeerJ">
        <title>Extensive microbial diversity within the chicken gut microbiome revealed by metagenomics and culture.</title>
        <authorList>
            <person name="Gilroy R."/>
            <person name="Ravi A."/>
            <person name="Getino M."/>
            <person name="Pursley I."/>
            <person name="Horton D.L."/>
            <person name="Alikhan N.F."/>
            <person name="Baker D."/>
            <person name="Gharbi K."/>
            <person name="Hall N."/>
            <person name="Watson M."/>
            <person name="Adriaenssens E.M."/>
            <person name="Foster-Nyarko E."/>
            <person name="Jarju S."/>
            <person name="Secka A."/>
            <person name="Antonio M."/>
            <person name="Oren A."/>
            <person name="Chaudhuri R.R."/>
            <person name="La Ragione R."/>
            <person name="Hildebrand F."/>
            <person name="Pallen M.J."/>
        </authorList>
    </citation>
    <scope>NUCLEOTIDE SEQUENCE</scope>
    <source>
        <strain evidence="9">CHK154-13316</strain>
    </source>
</reference>
<evidence type="ECO:0000259" key="4">
    <source>
        <dbReference type="Pfam" id="PF00703"/>
    </source>
</evidence>
<dbReference type="PRINTS" id="PR00132">
    <property type="entry name" value="GLHYDRLASE2"/>
</dbReference>
<dbReference type="InterPro" id="IPR006102">
    <property type="entry name" value="Ig-like_GH2"/>
</dbReference>
<keyword evidence="3" id="KW-0326">Glycosidase</keyword>
<proteinExistence type="inferred from homology"/>
<evidence type="ECO:0000313" key="9">
    <source>
        <dbReference type="EMBL" id="HJG11010.1"/>
    </source>
</evidence>
<dbReference type="InterPro" id="IPR006103">
    <property type="entry name" value="Glyco_hydro_2_cat"/>
</dbReference>
<evidence type="ECO:0000259" key="6">
    <source>
        <dbReference type="Pfam" id="PF02837"/>
    </source>
</evidence>
<dbReference type="Pfam" id="PF00703">
    <property type="entry name" value="Glyco_hydro_2"/>
    <property type="match status" value="1"/>
</dbReference>
<dbReference type="Pfam" id="PF02836">
    <property type="entry name" value="Glyco_hydro_2_C"/>
    <property type="match status" value="1"/>
</dbReference>
<dbReference type="Pfam" id="PF02837">
    <property type="entry name" value="Glyco_hydro_2_N"/>
    <property type="match status" value="1"/>
</dbReference>
<keyword evidence="2" id="KW-0378">Hydrolase</keyword>
<dbReference type="InterPro" id="IPR013783">
    <property type="entry name" value="Ig-like_fold"/>
</dbReference>
<comment type="caution">
    <text evidence="9">The sequence shown here is derived from an EMBL/GenBank/DDBJ whole genome shotgun (WGS) entry which is preliminary data.</text>
</comment>
<dbReference type="Proteomes" id="UP000747074">
    <property type="component" value="Unassembled WGS sequence"/>
</dbReference>
<dbReference type="Gene3D" id="2.60.120.260">
    <property type="entry name" value="Galactose-binding domain-like"/>
    <property type="match status" value="1"/>
</dbReference>
<comment type="similarity">
    <text evidence="1">Belongs to the glycosyl hydrolase 2 family.</text>
</comment>
<dbReference type="PANTHER" id="PTHR42732:SF1">
    <property type="entry name" value="BETA-MANNOSIDASE"/>
    <property type="match status" value="1"/>
</dbReference>
<name>A0A921I498_9BACE</name>
<evidence type="ECO:0000256" key="2">
    <source>
        <dbReference type="ARBA" id="ARBA00022801"/>
    </source>
</evidence>
<dbReference type="InterPro" id="IPR021720">
    <property type="entry name" value="Malectin_dom"/>
</dbReference>
<organism evidence="9 10">
    <name type="scientific">Bacteroides xylanisolvens</name>
    <dbReference type="NCBI Taxonomy" id="371601"/>
    <lineage>
        <taxon>Bacteria</taxon>
        <taxon>Pseudomonadati</taxon>
        <taxon>Bacteroidota</taxon>
        <taxon>Bacteroidia</taxon>
        <taxon>Bacteroidales</taxon>
        <taxon>Bacteroidaceae</taxon>
        <taxon>Bacteroides</taxon>
    </lineage>
</organism>
<reference evidence="9" key="2">
    <citation type="submission" date="2021-09" db="EMBL/GenBank/DDBJ databases">
        <authorList>
            <person name="Gilroy R."/>
        </authorList>
    </citation>
    <scope>NUCLEOTIDE SEQUENCE</scope>
    <source>
        <strain evidence="9">CHK154-13316</strain>
    </source>
</reference>
<dbReference type="AlphaFoldDB" id="A0A921I498"/>
<evidence type="ECO:0000259" key="8">
    <source>
        <dbReference type="Pfam" id="PF16355"/>
    </source>
</evidence>
<accession>A0A921I498</accession>
<feature type="domain" description="Glycoside hydrolase family 2 immunoglobulin-like beta-sandwich" evidence="4">
    <location>
        <begin position="193"/>
        <end position="296"/>
    </location>
</feature>
<dbReference type="Gene3D" id="2.60.120.430">
    <property type="entry name" value="Galactose-binding lectin"/>
    <property type="match status" value="1"/>
</dbReference>
<dbReference type="Pfam" id="PF16355">
    <property type="entry name" value="DUF4982"/>
    <property type="match status" value="1"/>
</dbReference>
<sequence>MKKLFYIFILLFIVGWVQAQQRVVYTINDGWKFTKGSPFEAQLTGCDDSSWETVNIPHTWNDKDADDETPGFYRGPVWYRKQLFIDKSQEGRQAVIYFEGANQEVRFYLNGQFVGEHKGGYTRFCFDITSHLRYGQENLFAIYVNNVYNPNIPPLSADFTFFGGIYRDVYLQFMNPVHIATNDYASSGVYIRTPEVSNSAASVEITTLLTNDMPQATEIRVENIICDADGKEVKKTQAEVKLAAGETKTDISKKIKIDSPRLWDIDDPYRYMVYTRILDKRKGTLLDEVVNPLGLRWFKFDSEKGFFLNGKGRKLIGTARHQDYFQKGNALCDELHVQDVLLLKEMGGNYLRVSHYPQDPVIMEMCDKLGIVTSVEIPVVNAVTETEEFLHNSVEMAKEMVRQDFNRPSVMIWGYMNEIFLRRPYTEGKQLEDYYRFTEKVARALEATIREEDPSRYTMMAYHNMPQYYEDAHLTEIPMIQGWNLYQGWYEPDINEFQRLLDRAHKVYKGKVLMVTEYGPGVDPRVHSYQPERFDFSQEYGLVYHKHYLNEMMKRPFIAGSSLWNLNDFYSESRVDAVPHVNNKGVVGLNREKKDVYWFYKTALSRRPILVIGNREWKSRGGVVNTAQKECIQSVPVFSNAEEVELFVNNKSLGKKKIEDNYALFDVPFVSGENLLEAVAVTGDNKLRDMLRVQFQLVGSQLKDEAVPFTELNVMLGSPRYFEDRAANVAWIPEQEYKPGSWGFIGGTSYRRQTGFGTMLGSDIDIHGTDMNPIFQTQRVGIKSFKADVPNGEYSVYLHWAELESDKEREALVYNLGADSEQTFAGNRSFGISINGTTVLDDFNVARDYGYARAVIKKFVITVKDGKGVSVDFHKKEGEPILNAIRIYRNY</sequence>
<evidence type="ECO:0000256" key="3">
    <source>
        <dbReference type="ARBA" id="ARBA00023295"/>
    </source>
</evidence>
<feature type="domain" description="Glycosyl hydrolases family 2 sugar binding" evidence="6">
    <location>
        <begin position="45"/>
        <end position="171"/>
    </location>
</feature>
<dbReference type="SUPFAM" id="SSF49303">
    <property type="entry name" value="beta-Galactosidase/glucuronidase domain"/>
    <property type="match status" value="1"/>
</dbReference>
<dbReference type="Pfam" id="PF11721">
    <property type="entry name" value="Malectin"/>
    <property type="match status" value="1"/>
</dbReference>
<feature type="domain" description="DUF4982" evidence="8">
    <location>
        <begin position="634"/>
        <end position="686"/>
    </location>
</feature>
<dbReference type="EMBL" id="DYVL01000052">
    <property type="protein sequence ID" value="HJG11010.1"/>
    <property type="molecule type" value="Genomic_DNA"/>
</dbReference>
<gene>
    <name evidence="9" type="ORF">K8V07_03670</name>
</gene>
<dbReference type="GO" id="GO:0005975">
    <property type="term" value="P:carbohydrate metabolic process"/>
    <property type="evidence" value="ECO:0007669"/>
    <property type="project" value="InterPro"/>
</dbReference>
<dbReference type="InterPro" id="IPR017853">
    <property type="entry name" value="GH"/>
</dbReference>
<dbReference type="SUPFAM" id="SSF49785">
    <property type="entry name" value="Galactose-binding domain-like"/>
    <property type="match status" value="1"/>
</dbReference>
<evidence type="ECO:0000256" key="1">
    <source>
        <dbReference type="ARBA" id="ARBA00007401"/>
    </source>
</evidence>